<dbReference type="InterPro" id="IPR025751">
    <property type="entry name" value="RsbRD_N_dom"/>
</dbReference>
<dbReference type="STRING" id="667014.Thein_1548"/>
<dbReference type="Proteomes" id="UP000006793">
    <property type="component" value="Chromosome"/>
</dbReference>
<dbReference type="HOGENOM" id="CLU_129910_0_0_0"/>
<proteinExistence type="predicted"/>
<accession>F8AAI8</accession>
<dbReference type="KEGG" id="tid:Thein_1548"/>
<dbReference type="Pfam" id="PF14361">
    <property type="entry name" value="RsbRD_N"/>
    <property type="match status" value="1"/>
</dbReference>
<protein>
    <recommendedName>
        <fullName evidence="1">RsbT co-antagonist protein RsbRD N-terminal domain-containing protein</fullName>
    </recommendedName>
</protein>
<dbReference type="eggNOG" id="ENOG5032RXU">
    <property type="taxonomic scope" value="Bacteria"/>
</dbReference>
<gene>
    <name evidence="2" type="ordered locus">Thein_1548</name>
</gene>
<organism evidence="2 3">
    <name type="scientific">Thermodesulfatator indicus (strain DSM 15286 / JCM 11887 / CIR29812)</name>
    <dbReference type="NCBI Taxonomy" id="667014"/>
    <lineage>
        <taxon>Bacteria</taxon>
        <taxon>Pseudomonadati</taxon>
        <taxon>Thermodesulfobacteriota</taxon>
        <taxon>Thermodesulfobacteria</taxon>
        <taxon>Thermodesulfobacteriales</taxon>
        <taxon>Thermodesulfatatoraceae</taxon>
        <taxon>Thermodesulfatator</taxon>
    </lineage>
</organism>
<sequence length="177" mass="20876">MDKLKELINENRADIETRWYELILETYPPEAAAFFRKNKDQFDNPVGAKISAGVIGILEELAGKGDEKRIAECIDEIIRLRAVQEFTPSQAVKVFPLLKRAIREVLEDELEDKGLLQEFLKLEEQIDEITLKGFEIYQQCRERLYHLKVEEWKSRMYMLLRRAKMIYDEREGSLPPQ</sequence>
<dbReference type="RefSeq" id="WP_013908151.1">
    <property type="nucleotide sequence ID" value="NC_015681.1"/>
</dbReference>
<name>F8AAI8_THEID</name>
<keyword evidence="3" id="KW-1185">Reference proteome</keyword>
<dbReference type="AlphaFoldDB" id="F8AAI8"/>
<reference evidence="2 3" key="2">
    <citation type="journal article" date="2012" name="Stand. Genomic Sci.">
        <title>Complete genome sequence of the thermophilic sulfate-reducing ocean bacterium Thermodesulfatator indicus type strain (CIR29812(T)).</title>
        <authorList>
            <person name="Anderson I."/>
            <person name="Saunders E."/>
            <person name="Lapidus A."/>
            <person name="Nolan M."/>
            <person name="Lucas S."/>
            <person name="Tice H."/>
            <person name="Del Rio T.G."/>
            <person name="Cheng J.F."/>
            <person name="Han C."/>
            <person name="Tapia R."/>
            <person name="Goodwin L.A."/>
            <person name="Pitluck S."/>
            <person name="Liolios K."/>
            <person name="Mavromatis K."/>
            <person name="Pagani I."/>
            <person name="Ivanova N."/>
            <person name="Mikhailova N."/>
            <person name="Pati A."/>
            <person name="Chen A."/>
            <person name="Palaniappan K."/>
            <person name="Land M."/>
            <person name="Hauser L."/>
            <person name="Jeffries C.D."/>
            <person name="Chang Y.J."/>
            <person name="Brambilla E.M."/>
            <person name="Rohde M."/>
            <person name="Spring S."/>
            <person name="Goker M."/>
            <person name="Detter J.C."/>
            <person name="Woyke T."/>
            <person name="Bristow J."/>
            <person name="Eisen J.A."/>
            <person name="Markowitz V."/>
            <person name="Hugenholtz P."/>
            <person name="Kyrpides N.C."/>
            <person name="Klenk H.P."/>
        </authorList>
    </citation>
    <scope>NUCLEOTIDE SEQUENCE [LARGE SCALE GENOMIC DNA]</scope>
    <source>
        <strain evidence="3">DSM 15286 / JCM 11887 / CIR29812</strain>
    </source>
</reference>
<feature type="domain" description="RsbT co-antagonist protein RsbRD N-terminal" evidence="1">
    <location>
        <begin position="17"/>
        <end position="146"/>
    </location>
</feature>
<dbReference type="OrthoDB" id="1724246at2"/>
<dbReference type="PaxDb" id="667014-Thein_1548"/>
<evidence type="ECO:0000313" key="2">
    <source>
        <dbReference type="EMBL" id="AEH45409.1"/>
    </source>
</evidence>
<dbReference type="InParanoid" id="F8AAI8"/>
<dbReference type="EMBL" id="CP002683">
    <property type="protein sequence ID" value="AEH45409.1"/>
    <property type="molecule type" value="Genomic_DNA"/>
</dbReference>
<evidence type="ECO:0000313" key="3">
    <source>
        <dbReference type="Proteomes" id="UP000006793"/>
    </source>
</evidence>
<reference evidence="3" key="1">
    <citation type="submission" date="2011-04" db="EMBL/GenBank/DDBJ databases">
        <title>The complete genome of Thermodesulfatator indicus DSM 15286.</title>
        <authorList>
            <person name="Lucas S."/>
            <person name="Copeland A."/>
            <person name="Lapidus A."/>
            <person name="Bruce D."/>
            <person name="Goodwin L."/>
            <person name="Pitluck S."/>
            <person name="Peters L."/>
            <person name="Kyrpides N."/>
            <person name="Mavromatis K."/>
            <person name="Pagani I."/>
            <person name="Ivanova N."/>
            <person name="Saunders L."/>
            <person name="Detter J.C."/>
            <person name="Tapia R."/>
            <person name="Han C."/>
            <person name="Land M."/>
            <person name="Hauser L."/>
            <person name="Markowitz V."/>
            <person name="Cheng J.-F."/>
            <person name="Hugenholtz P."/>
            <person name="Woyke T."/>
            <person name="Wu D."/>
            <person name="Spring S."/>
            <person name="Schroeder M."/>
            <person name="Brambilla E."/>
            <person name="Klenk H.-P."/>
            <person name="Eisen J.A."/>
        </authorList>
    </citation>
    <scope>NUCLEOTIDE SEQUENCE [LARGE SCALE GENOMIC DNA]</scope>
    <source>
        <strain evidence="3">DSM 15286 / JCM 11887 / CIR29812</strain>
    </source>
</reference>
<evidence type="ECO:0000259" key="1">
    <source>
        <dbReference type="Pfam" id="PF14361"/>
    </source>
</evidence>